<evidence type="ECO:0000313" key="3">
    <source>
        <dbReference type="Proteomes" id="UP000593686"/>
    </source>
</evidence>
<dbReference type="InterPro" id="IPR004860">
    <property type="entry name" value="LAGLIDADG_dom"/>
</dbReference>
<feature type="domain" description="DOD-type homing endonuclease" evidence="1">
    <location>
        <begin position="22"/>
        <end position="162"/>
    </location>
</feature>
<proteinExistence type="predicted"/>
<evidence type="ECO:0000313" key="2">
    <source>
        <dbReference type="EMBL" id="QOR59373.1"/>
    </source>
</evidence>
<dbReference type="RefSeq" id="YP_010111531.1">
    <property type="nucleotide sequence ID" value="NC_055882.1"/>
</dbReference>
<keyword evidence="3" id="KW-1185">Reference proteome</keyword>
<dbReference type="KEGG" id="vg:65129935"/>
<dbReference type="InterPro" id="IPR027434">
    <property type="entry name" value="Homing_endonucl"/>
</dbReference>
<dbReference type="Proteomes" id="UP000593686">
    <property type="component" value="Genome"/>
</dbReference>
<dbReference type="GO" id="GO:0004519">
    <property type="term" value="F:endonuclease activity"/>
    <property type="evidence" value="ECO:0007669"/>
    <property type="project" value="InterPro"/>
</dbReference>
<dbReference type="InterPro" id="IPR004042">
    <property type="entry name" value="Intein_endonuc_central"/>
</dbReference>
<reference evidence="2 3" key="1">
    <citation type="submission" date="2020-07" db="EMBL/GenBank/DDBJ databases">
        <title>Taxonomic proposal: Crassvirales, a new order of highly abundant and diverse bacterial viruses.</title>
        <authorList>
            <person name="Shkoporov A.N."/>
            <person name="Stockdale S.R."/>
            <person name="Guerin E."/>
            <person name="Ross R.P."/>
            <person name="Hill C."/>
        </authorList>
    </citation>
    <scope>NUCLEOTIDE SEQUENCE [LARGE SCALE GENOMIC DNA]</scope>
</reference>
<sequence length="216" mass="25571">MRKYNFNEHYFDVIDCQEKAYWLGFFAADGYNHVSKGYIEFRLHKQDKEILEKFKSCIESNNPIGLYKQTYCNLSLYSKHLCDKLSEYGLSQAKTYTLQIPELNDVLMRHFIRGYFDGDGCFSVIKRNDRKNPNSKTYQFNITGMENPLRKIQEHLIKNIGVVDNGLKHRKSTIAVTIHYSGRNVCKRILDYLYQDATVYLQRKYNKYVEYCISAE</sequence>
<dbReference type="SUPFAM" id="SSF55608">
    <property type="entry name" value="Homing endonucleases"/>
    <property type="match status" value="2"/>
</dbReference>
<dbReference type="Pfam" id="PF00961">
    <property type="entry name" value="LAGLIDADG_1"/>
    <property type="match status" value="1"/>
</dbReference>
<dbReference type="PROSITE" id="PS50819">
    <property type="entry name" value="INTEIN_ENDONUCLEASE"/>
    <property type="match status" value="1"/>
</dbReference>
<evidence type="ECO:0000259" key="1">
    <source>
        <dbReference type="PROSITE" id="PS50819"/>
    </source>
</evidence>
<organism evidence="2 3">
    <name type="scientific">uncultured phage cr116_1</name>
    <dbReference type="NCBI Taxonomy" id="2772073"/>
    <lineage>
        <taxon>Viruses</taxon>
        <taxon>Duplodnaviria</taxon>
        <taxon>Heunggongvirae</taxon>
        <taxon>Uroviricota</taxon>
        <taxon>Caudoviricetes</taxon>
        <taxon>Crassvirales</taxon>
        <taxon>Steigviridae</taxon>
        <taxon>Asinivirinae</taxon>
        <taxon>Pamirivirus</taxon>
        <taxon>Pamirivirus faecium</taxon>
    </lineage>
</organism>
<dbReference type="GeneID" id="65129935"/>
<dbReference type="EMBL" id="MT774389">
    <property type="protein sequence ID" value="QOR59373.1"/>
    <property type="molecule type" value="Genomic_DNA"/>
</dbReference>
<name>A0A7M1RY47_9CAUD</name>
<accession>A0A7M1RY47</accession>
<dbReference type="Pfam" id="PF14528">
    <property type="entry name" value="LAGLIDADG_3"/>
    <property type="match status" value="1"/>
</dbReference>
<protein>
    <submittedName>
        <fullName evidence="2">Mobile intron protein</fullName>
    </submittedName>
</protein>
<dbReference type="Gene3D" id="3.10.28.10">
    <property type="entry name" value="Homing endonucleases"/>
    <property type="match status" value="1"/>
</dbReference>